<protein>
    <submittedName>
        <fullName evidence="1">Uncharacterized protein</fullName>
    </submittedName>
</protein>
<proteinExistence type="predicted"/>
<reference evidence="1" key="1">
    <citation type="submission" date="2025-08" db="UniProtKB">
        <authorList>
            <consortium name="Ensembl"/>
        </authorList>
    </citation>
    <scope>IDENTIFICATION</scope>
</reference>
<sequence>KFEIHLFLKYLAAHLCFRAWFKLCVSQPSSCPAYISICVPFLCRLALVYVSPCPEVPFLCRINGASLSMMSKPIPKHNFWYRPSFAWP</sequence>
<dbReference type="Proteomes" id="UP000694523">
    <property type="component" value="Unplaced"/>
</dbReference>
<evidence type="ECO:0000313" key="2">
    <source>
        <dbReference type="Proteomes" id="UP000694523"/>
    </source>
</evidence>
<keyword evidence="2" id="KW-1185">Reference proteome</keyword>
<dbReference type="Ensembl" id="ENSNMLT00000004174.1">
    <property type="protein sequence ID" value="ENSNMLP00000003629.1"/>
    <property type="gene ID" value="ENSNMLG00000002661.1"/>
</dbReference>
<accession>A0A8C6SBC6</accession>
<organism evidence="1 2">
    <name type="scientific">Neogobius melanostomus</name>
    <name type="common">round goby</name>
    <dbReference type="NCBI Taxonomy" id="47308"/>
    <lineage>
        <taxon>Eukaryota</taxon>
        <taxon>Metazoa</taxon>
        <taxon>Chordata</taxon>
        <taxon>Craniata</taxon>
        <taxon>Vertebrata</taxon>
        <taxon>Euteleostomi</taxon>
        <taxon>Actinopterygii</taxon>
        <taxon>Neopterygii</taxon>
        <taxon>Teleostei</taxon>
        <taxon>Neoteleostei</taxon>
        <taxon>Acanthomorphata</taxon>
        <taxon>Gobiaria</taxon>
        <taxon>Gobiiformes</taxon>
        <taxon>Gobioidei</taxon>
        <taxon>Gobiidae</taxon>
        <taxon>Benthophilinae</taxon>
        <taxon>Neogobiini</taxon>
        <taxon>Neogobius</taxon>
    </lineage>
</organism>
<reference evidence="1" key="2">
    <citation type="submission" date="2025-09" db="UniProtKB">
        <authorList>
            <consortium name="Ensembl"/>
        </authorList>
    </citation>
    <scope>IDENTIFICATION</scope>
</reference>
<name>A0A8C6SBC6_9GOBI</name>
<evidence type="ECO:0000313" key="1">
    <source>
        <dbReference type="Ensembl" id="ENSNMLP00000003629.1"/>
    </source>
</evidence>
<dbReference type="AlphaFoldDB" id="A0A8C6SBC6"/>